<dbReference type="RefSeq" id="WP_020041120.1">
    <property type="nucleotide sequence ID" value="NZ_KE557273.1"/>
</dbReference>
<reference evidence="2" key="1">
    <citation type="journal article" date="2014" name="Stand. Genomic Sci.">
        <title>Genome sequence of the exopolysaccharide-producing Salipiger mucosus type strain (DSM 16094(T)), a moderately halophilic member of the Roseobacter clade.</title>
        <authorList>
            <person name="Riedel T."/>
            <person name="Spring S."/>
            <person name="Fiebig A."/>
            <person name="Petersen J."/>
            <person name="Kyrpides N.C."/>
            <person name="Goker M."/>
            <person name="Klenk H.P."/>
        </authorList>
    </citation>
    <scope>NUCLEOTIDE SEQUENCE [LARGE SCALE GENOMIC DNA]</scope>
    <source>
        <strain evidence="2">DSM 16094</strain>
    </source>
</reference>
<proteinExistence type="predicted"/>
<dbReference type="SUPFAM" id="SSF53756">
    <property type="entry name" value="UDP-Glycosyltransferase/glycogen phosphorylase"/>
    <property type="match status" value="1"/>
</dbReference>
<protein>
    <submittedName>
        <fullName evidence="1">Glycosyl transferase, group 1</fullName>
    </submittedName>
</protein>
<name>S9SFC2_9RHOB</name>
<sequence length="388" mass="43652">MAKKRLAVISLNPSPPAPVATRSTLKAIQQAFPDFEIEVIYVTDLMKRARLRMVTAAAVAGVSYMPDLLRRRKVLKYAFFRTPFVYRWIGHLLRREIDPDRYDFTIQIQSLFDASVPGVPNFIYTDHVHLENLNFDGFDESDLYSEGWRACEREIYHNATTVFTWSSNVTRSLVEDYGMDPGRVECIHTGSNSAIPEAQPLTPERYARKEILFVGHDWERKGGPVLLQAFRKLEDRHPDASLTVIGRVPETEDLTGVDYLGRVPLETLPAHYARASVFCMPTRLEPFGNVFVEAMWQQLPVVATRVGALPDIVEDGVNGYLVPPGDADSLAERLSTLFDDPDRCASMGAASRERAETHYDWPIVIGRMRQRIEAELAAGQPAGAQAAQ</sequence>
<dbReference type="PANTHER" id="PTHR45947:SF3">
    <property type="entry name" value="SULFOQUINOVOSYL TRANSFERASE SQD2"/>
    <property type="match status" value="1"/>
</dbReference>
<dbReference type="GO" id="GO:0016757">
    <property type="term" value="F:glycosyltransferase activity"/>
    <property type="evidence" value="ECO:0007669"/>
    <property type="project" value="TreeGrafter"/>
</dbReference>
<keyword evidence="1" id="KW-0808">Transferase</keyword>
<accession>S9SFC2</accession>
<evidence type="ECO:0000313" key="2">
    <source>
        <dbReference type="Proteomes" id="UP000015347"/>
    </source>
</evidence>
<comment type="caution">
    <text evidence="1">The sequence shown here is derived from an EMBL/GenBank/DDBJ whole genome shotgun (WGS) entry which is preliminary data.</text>
</comment>
<evidence type="ECO:0000313" key="1">
    <source>
        <dbReference type="EMBL" id="EPX84979.1"/>
    </source>
</evidence>
<dbReference type="OrthoDB" id="9790710at2"/>
<dbReference type="Proteomes" id="UP000015347">
    <property type="component" value="Unassembled WGS sequence"/>
</dbReference>
<organism evidence="1 2">
    <name type="scientific">Salipiger mucosus DSM 16094</name>
    <dbReference type="NCBI Taxonomy" id="1123237"/>
    <lineage>
        <taxon>Bacteria</taxon>
        <taxon>Pseudomonadati</taxon>
        <taxon>Pseudomonadota</taxon>
        <taxon>Alphaproteobacteria</taxon>
        <taxon>Rhodobacterales</taxon>
        <taxon>Roseobacteraceae</taxon>
        <taxon>Salipiger</taxon>
    </lineage>
</organism>
<dbReference type="InterPro" id="IPR050194">
    <property type="entry name" value="Glycosyltransferase_grp1"/>
</dbReference>
<dbReference type="Gene3D" id="3.40.50.2000">
    <property type="entry name" value="Glycogen Phosphorylase B"/>
    <property type="match status" value="2"/>
</dbReference>
<dbReference type="EMBL" id="APVH01000011">
    <property type="protein sequence ID" value="EPX84979.1"/>
    <property type="molecule type" value="Genomic_DNA"/>
</dbReference>
<dbReference type="STRING" id="1123237.Salmuc_00576"/>
<dbReference type="HOGENOM" id="CLU_009583_40_0_5"/>
<dbReference type="eggNOG" id="COG0438">
    <property type="taxonomic scope" value="Bacteria"/>
</dbReference>
<dbReference type="PANTHER" id="PTHR45947">
    <property type="entry name" value="SULFOQUINOVOSYL TRANSFERASE SQD2"/>
    <property type="match status" value="1"/>
</dbReference>
<dbReference type="CDD" id="cd03801">
    <property type="entry name" value="GT4_PimA-like"/>
    <property type="match status" value="1"/>
</dbReference>
<dbReference type="AlphaFoldDB" id="S9SFC2"/>
<keyword evidence="2" id="KW-1185">Reference proteome</keyword>
<dbReference type="Pfam" id="PF13692">
    <property type="entry name" value="Glyco_trans_1_4"/>
    <property type="match status" value="1"/>
</dbReference>
<gene>
    <name evidence="1" type="ORF">Salmuc_00576</name>
</gene>